<dbReference type="PANTHER" id="PTHR23314">
    <property type="entry name" value="SPERM-ASSOCIATED ANTIGEN 6 ARMADILLO REPEAT-CONTAINING"/>
    <property type="match status" value="1"/>
</dbReference>
<dbReference type="GO" id="GO:0015630">
    <property type="term" value="C:microtubule cytoskeleton"/>
    <property type="evidence" value="ECO:0007669"/>
    <property type="project" value="TreeGrafter"/>
</dbReference>
<sequence>MKRQALSALASIAKHSVDLAELVVEAEVFPQVLIHLAHPDKLVARSAAFVVKEVTKHTLELCQLVVNSGGIGALIQLVTDTDSETRLPGIMSLGHMAAHSEQLAMAIIESEGVAALRLVLAIETEDHVKAATIWALGHIGRHTPQHSGSLAGANLFPKMLQMYLSPDSSEDLKHKCRQTLKMVLQKCTNISALDPLLHEAPPDILKYIVGQFSKILPNDAKARRLFVTTGSLKRVQEIKAEPGSTLMEYITIINCCFPEDIVRYYSPGYPETLLDRVEQYQPELNDLALNEDRRNSSDIPDLTLHLHDK</sequence>
<name>A0A7R9PFA9_TIMCA</name>
<dbReference type="InterPro" id="IPR016024">
    <property type="entry name" value="ARM-type_fold"/>
</dbReference>
<dbReference type="GO" id="GO:0003341">
    <property type="term" value="P:cilium movement"/>
    <property type="evidence" value="ECO:0007669"/>
    <property type="project" value="TreeGrafter"/>
</dbReference>
<dbReference type="SUPFAM" id="SSF48371">
    <property type="entry name" value="ARM repeat"/>
    <property type="match status" value="1"/>
</dbReference>
<dbReference type="Gene3D" id="1.25.10.10">
    <property type="entry name" value="Leucine-rich Repeat Variant"/>
    <property type="match status" value="1"/>
</dbReference>
<proteinExistence type="predicted"/>
<dbReference type="GO" id="GO:0008017">
    <property type="term" value="F:microtubule binding"/>
    <property type="evidence" value="ECO:0007669"/>
    <property type="project" value="TreeGrafter"/>
</dbReference>
<dbReference type="InterPro" id="IPR011989">
    <property type="entry name" value="ARM-like"/>
</dbReference>
<gene>
    <name evidence="1" type="ORF">TCMB3V08_LOCUS13318</name>
</gene>
<dbReference type="AlphaFoldDB" id="A0A7R9PFA9"/>
<dbReference type="InterPro" id="IPR000225">
    <property type="entry name" value="Armadillo"/>
</dbReference>
<dbReference type="SMART" id="SM00185">
    <property type="entry name" value="ARM"/>
    <property type="match status" value="2"/>
</dbReference>
<dbReference type="EMBL" id="OE204898">
    <property type="protein sequence ID" value="CAD7580785.1"/>
    <property type="molecule type" value="Genomic_DNA"/>
</dbReference>
<organism evidence="1">
    <name type="scientific">Timema californicum</name>
    <name type="common">California timema</name>
    <name type="synonym">Walking stick</name>
    <dbReference type="NCBI Taxonomy" id="61474"/>
    <lineage>
        <taxon>Eukaryota</taxon>
        <taxon>Metazoa</taxon>
        <taxon>Ecdysozoa</taxon>
        <taxon>Arthropoda</taxon>
        <taxon>Hexapoda</taxon>
        <taxon>Insecta</taxon>
        <taxon>Pterygota</taxon>
        <taxon>Neoptera</taxon>
        <taxon>Polyneoptera</taxon>
        <taxon>Phasmatodea</taxon>
        <taxon>Timematodea</taxon>
        <taxon>Timematoidea</taxon>
        <taxon>Timematidae</taxon>
        <taxon>Timema</taxon>
    </lineage>
</organism>
<accession>A0A7R9PFA9</accession>
<reference evidence="1" key="1">
    <citation type="submission" date="2020-11" db="EMBL/GenBank/DDBJ databases">
        <authorList>
            <person name="Tran Van P."/>
        </authorList>
    </citation>
    <scope>NUCLEOTIDE SEQUENCE</scope>
</reference>
<dbReference type="PANTHER" id="PTHR23314:SF0">
    <property type="entry name" value="SPERM-ASSOCIATED ANTIGEN 6"/>
    <property type="match status" value="1"/>
</dbReference>
<protein>
    <submittedName>
        <fullName evidence="1">(California timema) hypothetical protein</fullName>
    </submittedName>
</protein>
<evidence type="ECO:0000313" key="1">
    <source>
        <dbReference type="EMBL" id="CAD7580785.1"/>
    </source>
</evidence>